<feature type="domain" description="Histidine kinase/HSP90-like ATPase" evidence="12">
    <location>
        <begin position="305"/>
        <end position="433"/>
    </location>
</feature>
<keyword evidence="6 15" id="KW-0418">Kinase</keyword>
<evidence type="ECO:0000256" key="1">
    <source>
        <dbReference type="ARBA" id="ARBA00000085"/>
    </source>
</evidence>
<keyword evidence="7" id="KW-0067">ATP-binding</keyword>
<evidence type="ECO:0000256" key="4">
    <source>
        <dbReference type="ARBA" id="ARBA00022679"/>
    </source>
</evidence>
<dbReference type="Pfam" id="PF23539">
    <property type="entry name" value="DUF7134"/>
    <property type="match status" value="1"/>
</dbReference>
<dbReference type="InterPro" id="IPR055558">
    <property type="entry name" value="DUF7134"/>
</dbReference>
<dbReference type="InterPro" id="IPR036890">
    <property type="entry name" value="HATPase_C_sf"/>
</dbReference>
<dbReference type="SUPFAM" id="SSF55874">
    <property type="entry name" value="ATPase domain of HSP90 chaperone/DNA topoisomerase II/histidine kinase"/>
    <property type="match status" value="1"/>
</dbReference>
<dbReference type="GO" id="GO:0016301">
    <property type="term" value="F:kinase activity"/>
    <property type="evidence" value="ECO:0007669"/>
    <property type="project" value="UniProtKB-KW"/>
</dbReference>
<evidence type="ECO:0000259" key="14">
    <source>
        <dbReference type="Pfam" id="PF23539"/>
    </source>
</evidence>
<dbReference type="Gene3D" id="3.30.565.10">
    <property type="entry name" value="Histidine kinase-like ATPase, C-terminal domain"/>
    <property type="match status" value="1"/>
</dbReference>
<evidence type="ECO:0000256" key="9">
    <source>
        <dbReference type="SAM" id="Coils"/>
    </source>
</evidence>
<feature type="transmembrane region" description="Helical" evidence="11">
    <location>
        <begin position="60"/>
        <end position="86"/>
    </location>
</feature>
<evidence type="ECO:0000259" key="13">
    <source>
        <dbReference type="Pfam" id="PF07730"/>
    </source>
</evidence>
<dbReference type="Pfam" id="PF07730">
    <property type="entry name" value="HisKA_3"/>
    <property type="match status" value="1"/>
</dbReference>
<keyword evidence="3" id="KW-0597">Phosphoprotein</keyword>
<name>A0ABV5CVZ9_9ACTN</name>
<dbReference type="RefSeq" id="WP_375735646.1">
    <property type="nucleotide sequence ID" value="NZ_JBCGDC010000078.1"/>
</dbReference>
<evidence type="ECO:0000256" key="6">
    <source>
        <dbReference type="ARBA" id="ARBA00022777"/>
    </source>
</evidence>
<dbReference type="InterPro" id="IPR011712">
    <property type="entry name" value="Sig_transdc_His_kin_sub3_dim/P"/>
</dbReference>
<keyword evidence="5" id="KW-0547">Nucleotide-binding</keyword>
<dbReference type="PANTHER" id="PTHR24421:SF10">
    <property type="entry name" value="NITRATE_NITRITE SENSOR PROTEIN NARQ"/>
    <property type="match status" value="1"/>
</dbReference>
<comment type="caution">
    <text evidence="15">The sequence shown here is derived from an EMBL/GenBank/DDBJ whole genome shotgun (WGS) entry which is preliminary data.</text>
</comment>
<gene>
    <name evidence="15" type="ORF">AAFH96_23635</name>
</gene>
<dbReference type="PANTHER" id="PTHR24421">
    <property type="entry name" value="NITRATE/NITRITE SENSOR PROTEIN NARX-RELATED"/>
    <property type="match status" value="1"/>
</dbReference>
<keyword evidence="16" id="KW-1185">Reference proteome</keyword>
<dbReference type="EMBL" id="JBCGDC010000078">
    <property type="protein sequence ID" value="MFB6396075.1"/>
    <property type="molecule type" value="Genomic_DNA"/>
</dbReference>
<dbReference type="EC" id="2.7.13.3" evidence="2"/>
<keyword evidence="11" id="KW-0812">Transmembrane</keyword>
<dbReference type="Pfam" id="PF02518">
    <property type="entry name" value="HATPase_c"/>
    <property type="match status" value="1"/>
</dbReference>
<feature type="region of interest" description="Disordered" evidence="10">
    <location>
        <begin position="344"/>
        <end position="400"/>
    </location>
</feature>
<feature type="transmembrane region" description="Helical" evidence="11">
    <location>
        <begin position="106"/>
        <end position="125"/>
    </location>
</feature>
<keyword evidence="9" id="KW-0175">Coiled coil</keyword>
<evidence type="ECO:0000256" key="5">
    <source>
        <dbReference type="ARBA" id="ARBA00022741"/>
    </source>
</evidence>
<evidence type="ECO:0000313" key="15">
    <source>
        <dbReference type="EMBL" id="MFB6396075.1"/>
    </source>
</evidence>
<reference evidence="15 16" key="1">
    <citation type="submission" date="2024-04" db="EMBL/GenBank/DDBJ databases">
        <title>Polymorphospora sp. isolated from Baiyangdian Lake in Xiong'an New Area.</title>
        <authorList>
            <person name="Zhang X."/>
            <person name="Liu J."/>
        </authorList>
    </citation>
    <scope>NUCLEOTIDE SEQUENCE [LARGE SCALE GENOMIC DNA]</scope>
    <source>
        <strain evidence="15 16">2-325</strain>
    </source>
</reference>
<keyword evidence="4" id="KW-0808">Transferase</keyword>
<feature type="transmembrane region" description="Helical" evidence="11">
    <location>
        <begin position="12"/>
        <end position="29"/>
    </location>
</feature>
<dbReference type="InterPro" id="IPR050482">
    <property type="entry name" value="Sensor_HK_TwoCompSys"/>
</dbReference>
<evidence type="ECO:0000313" key="16">
    <source>
        <dbReference type="Proteomes" id="UP001582793"/>
    </source>
</evidence>
<evidence type="ECO:0000256" key="3">
    <source>
        <dbReference type="ARBA" id="ARBA00022553"/>
    </source>
</evidence>
<evidence type="ECO:0000256" key="7">
    <source>
        <dbReference type="ARBA" id="ARBA00022840"/>
    </source>
</evidence>
<comment type="catalytic activity">
    <reaction evidence="1">
        <text>ATP + protein L-histidine = ADP + protein N-phospho-L-histidine.</text>
        <dbReference type="EC" id="2.7.13.3"/>
    </reaction>
</comment>
<feature type="domain" description="Signal transduction histidine kinase subgroup 3 dimerisation and phosphoacceptor" evidence="13">
    <location>
        <begin position="193"/>
        <end position="258"/>
    </location>
</feature>
<feature type="compositionally biased region" description="Basic and acidic residues" evidence="10">
    <location>
        <begin position="344"/>
        <end position="368"/>
    </location>
</feature>
<feature type="domain" description="DUF7134" evidence="14">
    <location>
        <begin position="5"/>
        <end position="165"/>
    </location>
</feature>
<dbReference type="CDD" id="cd16917">
    <property type="entry name" value="HATPase_UhpB-NarQ-NarX-like"/>
    <property type="match status" value="1"/>
</dbReference>
<keyword evidence="11" id="KW-1133">Transmembrane helix</keyword>
<proteinExistence type="predicted"/>
<sequence length="449" mass="47988">MNRLHLWLQRHRVVVDLMIAAPIILLTLMSATGTARHPVAVVFDGLLILAVVVRRVWFTAAYLLVITVGLATVASGQLGMLVPAHLAMPILLYTAAAIGPEWARRLGVFWIPVAPVLAVLAMDTYGSMRRAGNPWPLTEMVVFTGLLAAPLVAAWVWGNSVRIRRRFYAQLADRADRLERERDALDRVAVAEERARIARELHDVVAHHVSVMVVQADGAGYALAGDPDRAREALGTISRTGREALTEMRRLLGVLRTADGEAADRAPQPGLDSIAELVGQLRGTGLAVEHTVAGRPRPVGAGTALTAYRVVQESLTNTLKHGGPGVRATVRLAWARDHLRVEVLDDGSRPDGDAPGPDRDGHRQRSGTDDGPPAGAWPHPRRGDTGAAGPAETGGGGHGIIGMRERVLAAGGRLMVGARPEGGFQVAATLPLDRDGGPTDGTRPRRRSD</sequence>
<evidence type="ECO:0000256" key="2">
    <source>
        <dbReference type="ARBA" id="ARBA00012438"/>
    </source>
</evidence>
<protein>
    <recommendedName>
        <fullName evidence="2">histidine kinase</fullName>
        <ecNumber evidence="2">2.7.13.3</ecNumber>
    </recommendedName>
</protein>
<feature type="transmembrane region" description="Helical" evidence="11">
    <location>
        <begin position="137"/>
        <end position="157"/>
    </location>
</feature>
<accession>A0ABV5CVZ9</accession>
<evidence type="ECO:0000259" key="12">
    <source>
        <dbReference type="Pfam" id="PF02518"/>
    </source>
</evidence>
<organism evidence="15 16">
    <name type="scientific">Polymorphospora lycopeni</name>
    <dbReference type="NCBI Taxonomy" id="3140240"/>
    <lineage>
        <taxon>Bacteria</taxon>
        <taxon>Bacillati</taxon>
        <taxon>Actinomycetota</taxon>
        <taxon>Actinomycetes</taxon>
        <taxon>Micromonosporales</taxon>
        <taxon>Micromonosporaceae</taxon>
        <taxon>Polymorphospora</taxon>
    </lineage>
</organism>
<dbReference type="InterPro" id="IPR003594">
    <property type="entry name" value="HATPase_dom"/>
</dbReference>
<evidence type="ECO:0000256" key="10">
    <source>
        <dbReference type="SAM" id="MobiDB-lite"/>
    </source>
</evidence>
<feature type="transmembrane region" description="Helical" evidence="11">
    <location>
        <begin position="35"/>
        <end position="53"/>
    </location>
</feature>
<feature type="region of interest" description="Disordered" evidence="10">
    <location>
        <begin position="426"/>
        <end position="449"/>
    </location>
</feature>
<evidence type="ECO:0000256" key="8">
    <source>
        <dbReference type="ARBA" id="ARBA00023012"/>
    </source>
</evidence>
<dbReference type="Proteomes" id="UP001582793">
    <property type="component" value="Unassembled WGS sequence"/>
</dbReference>
<feature type="coiled-coil region" evidence="9">
    <location>
        <begin position="168"/>
        <end position="195"/>
    </location>
</feature>
<keyword evidence="11" id="KW-0472">Membrane</keyword>
<keyword evidence="8" id="KW-0902">Two-component regulatory system</keyword>
<dbReference type="Gene3D" id="1.20.5.1930">
    <property type="match status" value="1"/>
</dbReference>
<evidence type="ECO:0000256" key="11">
    <source>
        <dbReference type="SAM" id="Phobius"/>
    </source>
</evidence>